<keyword evidence="3 4" id="KW-0408">Iron</keyword>
<organism evidence="7 8">
    <name type="scientific">Blastopirellula retiformator</name>
    <dbReference type="NCBI Taxonomy" id="2527970"/>
    <lineage>
        <taxon>Bacteria</taxon>
        <taxon>Pseudomonadati</taxon>
        <taxon>Planctomycetota</taxon>
        <taxon>Planctomycetia</taxon>
        <taxon>Pirellulales</taxon>
        <taxon>Pirellulaceae</taxon>
        <taxon>Blastopirellula</taxon>
    </lineage>
</organism>
<dbReference type="InterPro" id="IPR022655">
    <property type="entry name" value="DUF1553"/>
</dbReference>
<evidence type="ECO:0000256" key="3">
    <source>
        <dbReference type="ARBA" id="ARBA00023004"/>
    </source>
</evidence>
<name>A0A5C5VM42_9BACT</name>
<dbReference type="InterPro" id="IPR011429">
    <property type="entry name" value="Cyt_c_Planctomycete-type"/>
</dbReference>
<dbReference type="GO" id="GO:0046872">
    <property type="term" value="F:metal ion binding"/>
    <property type="evidence" value="ECO:0007669"/>
    <property type="project" value="UniProtKB-KW"/>
</dbReference>
<dbReference type="GO" id="GO:0009055">
    <property type="term" value="F:electron transfer activity"/>
    <property type="evidence" value="ECO:0007669"/>
    <property type="project" value="InterPro"/>
</dbReference>
<keyword evidence="2 4" id="KW-0479">Metal-binding</keyword>
<dbReference type="PANTHER" id="PTHR35889">
    <property type="entry name" value="CYCLOINULO-OLIGOSACCHARIDE FRUCTANOTRANSFERASE-RELATED"/>
    <property type="match status" value="1"/>
</dbReference>
<dbReference type="EMBL" id="SJPF01000001">
    <property type="protein sequence ID" value="TWT39153.1"/>
    <property type="molecule type" value="Genomic_DNA"/>
</dbReference>
<gene>
    <name evidence="7" type="ORF">Enr8_08480</name>
</gene>
<feature type="chain" id="PRO_5023058221" evidence="5">
    <location>
        <begin position="30"/>
        <end position="750"/>
    </location>
</feature>
<keyword evidence="8" id="KW-1185">Reference proteome</keyword>
<dbReference type="OrthoDB" id="127107at2"/>
<comment type="caution">
    <text evidence="7">The sequence shown here is derived from an EMBL/GenBank/DDBJ whole genome shotgun (WGS) entry which is preliminary data.</text>
</comment>
<dbReference type="Pfam" id="PF07583">
    <property type="entry name" value="PSCyt2"/>
    <property type="match status" value="1"/>
</dbReference>
<dbReference type="Pfam" id="PF07635">
    <property type="entry name" value="PSCyt1"/>
    <property type="match status" value="1"/>
</dbReference>
<dbReference type="InterPro" id="IPR011444">
    <property type="entry name" value="DUF1549"/>
</dbReference>
<reference evidence="7 8" key="1">
    <citation type="submission" date="2019-02" db="EMBL/GenBank/DDBJ databases">
        <title>Deep-cultivation of Planctomycetes and their phenomic and genomic characterization uncovers novel biology.</title>
        <authorList>
            <person name="Wiegand S."/>
            <person name="Jogler M."/>
            <person name="Boedeker C."/>
            <person name="Pinto D."/>
            <person name="Vollmers J."/>
            <person name="Rivas-Marin E."/>
            <person name="Kohn T."/>
            <person name="Peeters S.H."/>
            <person name="Heuer A."/>
            <person name="Rast P."/>
            <person name="Oberbeckmann S."/>
            <person name="Bunk B."/>
            <person name="Jeske O."/>
            <person name="Meyerdierks A."/>
            <person name="Storesund J.E."/>
            <person name="Kallscheuer N."/>
            <person name="Luecker S."/>
            <person name="Lage O.M."/>
            <person name="Pohl T."/>
            <person name="Merkel B.J."/>
            <person name="Hornburger P."/>
            <person name="Mueller R.-W."/>
            <person name="Bruemmer F."/>
            <person name="Labrenz M."/>
            <person name="Spormann A.M."/>
            <person name="Op Den Camp H."/>
            <person name="Overmann J."/>
            <person name="Amann R."/>
            <person name="Jetten M.S.M."/>
            <person name="Mascher T."/>
            <person name="Medema M.H."/>
            <person name="Devos D.P."/>
            <person name="Kaster A.-K."/>
            <person name="Ovreas L."/>
            <person name="Rohde M."/>
            <person name="Galperin M.Y."/>
            <person name="Jogler C."/>
        </authorList>
    </citation>
    <scope>NUCLEOTIDE SEQUENCE [LARGE SCALE GENOMIC DNA]</scope>
    <source>
        <strain evidence="7 8">Enr8</strain>
    </source>
</reference>
<dbReference type="AlphaFoldDB" id="A0A5C5VM42"/>
<keyword evidence="5" id="KW-0732">Signal</keyword>
<dbReference type="Proteomes" id="UP000318878">
    <property type="component" value="Unassembled WGS sequence"/>
</dbReference>
<dbReference type="PROSITE" id="PS51007">
    <property type="entry name" value="CYTC"/>
    <property type="match status" value="1"/>
</dbReference>
<evidence type="ECO:0000256" key="5">
    <source>
        <dbReference type="SAM" id="SignalP"/>
    </source>
</evidence>
<evidence type="ECO:0000256" key="1">
    <source>
        <dbReference type="ARBA" id="ARBA00022617"/>
    </source>
</evidence>
<dbReference type="SUPFAM" id="SSF46626">
    <property type="entry name" value="Cytochrome c"/>
    <property type="match status" value="1"/>
</dbReference>
<proteinExistence type="predicted"/>
<dbReference type="Pfam" id="PF07587">
    <property type="entry name" value="PSD1"/>
    <property type="match status" value="1"/>
</dbReference>
<sequence precursor="true">MHPPAFVIRSSLWLSILALGLFSSQATIAADGEPTSAVSPDHAAEMKAGLALFKANVGKTLTASCLQCHGGESVKADFDLSTRDKLLESGYVEPGDAAGSYLLPLLRHEEEPHMPLRAEKLSDESIAAIAKWIDLGAPYDTPLVGEDSAAKGAGDQASDFWSLQPLDTIAPPATSSDWTKSPIDRFVLERLNEQGIVPNPTADRRTLIRRVYFDLIGLPPTLEEVAEFAADKDPQAYEKLIDRLLASPQYGERWARHWMDVARFAESFGYEQDTDRKHAYHYRDFLIQSLNEDLPYDQFVAWQLAGDEIAPENPLAQMATGFLGAGAFPTQLTEAEFEQARYDELDDVVATTGTAFLGLTIGCARCHDHKFDPISSHDYYRMASTFTTTIRSLAEIDVPTDGEAKPVTVQVNTEGGKKIPHLADSRGFPHFYTSTHFLTRGDVTQKGEVAEFGFPAVLTYGNSREHWQAEVTPGESALSYRRTALANWITDTETGAGGLLARVIVNRLWHHHFGRGIVSTPSDFGVQGDAPSHPKLLEWLAVDLVHNGWRLKRMHKQIMTSQTYMQASAASPEQLAADPQNGLLWRHTPRRLEAEAIRDAMLSVSGELDATMFGPGTLDEGMKRRSIYFFIKRSKLIPTMMLFDWPEHLVSIGSRSETTTAPQALSIMNSPQTRSYAESFAKSLPTGSLEERIVAAYQKAVQRDPTELELKTAIAFVVAQSKRDGKGGADGALVDLCQALFGLNEFIYID</sequence>
<feature type="signal peptide" evidence="5">
    <location>
        <begin position="1"/>
        <end position="29"/>
    </location>
</feature>
<dbReference type="RefSeq" id="WP_146429348.1">
    <property type="nucleotide sequence ID" value="NZ_SJPF01000001.1"/>
</dbReference>
<keyword evidence="1 4" id="KW-0349">Heme</keyword>
<dbReference type="InterPro" id="IPR009056">
    <property type="entry name" value="Cyt_c-like_dom"/>
</dbReference>
<evidence type="ECO:0000256" key="2">
    <source>
        <dbReference type="ARBA" id="ARBA00022723"/>
    </source>
</evidence>
<evidence type="ECO:0000259" key="6">
    <source>
        <dbReference type="PROSITE" id="PS51007"/>
    </source>
</evidence>
<protein>
    <submittedName>
        <fullName evidence="7">Planctomycete cytochrome C</fullName>
    </submittedName>
</protein>
<accession>A0A5C5VM42</accession>
<dbReference type="PANTHER" id="PTHR35889:SF3">
    <property type="entry name" value="F-BOX DOMAIN-CONTAINING PROTEIN"/>
    <property type="match status" value="1"/>
</dbReference>
<dbReference type="InterPro" id="IPR036909">
    <property type="entry name" value="Cyt_c-like_dom_sf"/>
</dbReference>
<feature type="domain" description="Cytochrome c" evidence="6">
    <location>
        <begin position="44"/>
        <end position="137"/>
    </location>
</feature>
<evidence type="ECO:0000313" key="8">
    <source>
        <dbReference type="Proteomes" id="UP000318878"/>
    </source>
</evidence>
<evidence type="ECO:0000256" key="4">
    <source>
        <dbReference type="PROSITE-ProRule" id="PRU00433"/>
    </source>
</evidence>
<evidence type="ECO:0000313" key="7">
    <source>
        <dbReference type="EMBL" id="TWT39153.1"/>
    </source>
</evidence>
<dbReference type="GO" id="GO:0020037">
    <property type="term" value="F:heme binding"/>
    <property type="evidence" value="ECO:0007669"/>
    <property type="project" value="InterPro"/>
</dbReference>